<dbReference type="OrthoDB" id="9979435at2"/>
<reference evidence="1 2" key="1">
    <citation type="submission" date="2014-12" db="EMBL/GenBank/DDBJ databases">
        <title>Draft genome sequence of Terrisporobacter sp. 08-306576, isolated from the blood culture of a bacteremia patient.</title>
        <authorList>
            <person name="Lund L.C."/>
            <person name="Sydenham T.V."/>
            <person name="Hogh S.V."/>
            <person name="Skov M.N."/>
            <person name="Kemp M."/>
            <person name="Justesen U.S."/>
        </authorList>
    </citation>
    <scope>NUCLEOTIDE SEQUENCE [LARGE SCALE GENOMIC DNA]</scope>
    <source>
        <strain evidence="1 2">08-306576</strain>
    </source>
</reference>
<keyword evidence="2" id="KW-1185">Reference proteome</keyword>
<comment type="caution">
    <text evidence="1">The sequence shown here is derived from an EMBL/GenBank/DDBJ whole genome shotgun (WGS) entry which is preliminary data.</text>
</comment>
<dbReference type="EMBL" id="JWHR01000121">
    <property type="protein sequence ID" value="KHS56166.1"/>
    <property type="molecule type" value="Genomic_DNA"/>
</dbReference>
<accession>A0A0B3VH75</accession>
<name>A0A0B3VH75_9FIRM</name>
<proteinExistence type="predicted"/>
<protein>
    <submittedName>
        <fullName evidence="1">Uncharacterized protein</fullName>
    </submittedName>
</protein>
<sequence length="129" mass="14665">MELEYLEEIKNDVASLINSSLRSCSEFKGCVARVAYENDYYMSDEMPIERDCHYIAIGAYAVESNNIKNLPDKISITGSLDSESKNLSDEIARSIKVIKSGEYDGDLTDEDKKYIYEDIKLIEDSDLLK</sequence>
<dbReference type="Proteomes" id="UP000031189">
    <property type="component" value="Unassembled WGS sequence"/>
</dbReference>
<dbReference type="STRING" id="1577792.QX51_15495"/>
<gene>
    <name evidence="1" type="ORF">QX51_15495</name>
</gene>
<dbReference type="RefSeq" id="WP_039680795.1">
    <property type="nucleotide sequence ID" value="NZ_JWHR01000121.1"/>
</dbReference>
<evidence type="ECO:0000313" key="2">
    <source>
        <dbReference type="Proteomes" id="UP000031189"/>
    </source>
</evidence>
<organism evidence="1 2">
    <name type="scientific">Terrisporobacter othiniensis</name>
    <dbReference type="NCBI Taxonomy" id="1577792"/>
    <lineage>
        <taxon>Bacteria</taxon>
        <taxon>Bacillati</taxon>
        <taxon>Bacillota</taxon>
        <taxon>Clostridia</taxon>
        <taxon>Peptostreptococcales</taxon>
        <taxon>Peptostreptococcaceae</taxon>
        <taxon>Terrisporobacter</taxon>
    </lineage>
</organism>
<dbReference type="AlphaFoldDB" id="A0A0B3VH75"/>
<evidence type="ECO:0000313" key="1">
    <source>
        <dbReference type="EMBL" id="KHS56166.1"/>
    </source>
</evidence>